<proteinExistence type="predicted"/>
<protein>
    <submittedName>
        <fullName evidence="2">Uncharacterized protein</fullName>
    </submittedName>
</protein>
<dbReference type="Proteomes" id="UP001386955">
    <property type="component" value="Unassembled WGS sequence"/>
</dbReference>
<evidence type="ECO:0000256" key="1">
    <source>
        <dbReference type="SAM" id="MobiDB-lite"/>
    </source>
</evidence>
<sequence>MSMTFVSFSTLSGFSKHSAERERERENVNVSCEYQLRSSCVSNGEINTFSLHPFLTLKLESSISCQVSPLMLS</sequence>
<feature type="compositionally biased region" description="Polar residues" evidence="1">
    <location>
        <begin position="1"/>
        <end position="15"/>
    </location>
</feature>
<reference evidence="2 3" key="1">
    <citation type="submission" date="2024-01" db="EMBL/GenBank/DDBJ databases">
        <title>The genomes of 5 underutilized Papilionoideae crops provide insights into root nodulation and disease resistanc.</title>
        <authorList>
            <person name="Jiang F."/>
        </authorList>
    </citation>
    <scope>NUCLEOTIDE SEQUENCE [LARGE SCALE GENOMIC DNA]</scope>
    <source>
        <strain evidence="2">DUOXIRENSHENG_FW03</strain>
        <tissue evidence="2">Leaves</tissue>
    </source>
</reference>
<name>A0AAN9XWY0_PSOTE</name>
<feature type="region of interest" description="Disordered" evidence="1">
    <location>
        <begin position="1"/>
        <end position="22"/>
    </location>
</feature>
<dbReference type="AlphaFoldDB" id="A0AAN9XWY0"/>
<organism evidence="2 3">
    <name type="scientific">Psophocarpus tetragonolobus</name>
    <name type="common">Winged bean</name>
    <name type="synonym">Dolichos tetragonolobus</name>
    <dbReference type="NCBI Taxonomy" id="3891"/>
    <lineage>
        <taxon>Eukaryota</taxon>
        <taxon>Viridiplantae</taxon>
        <taxon>Streptophyta</taxon>
        <taxon>Embryophyta</taxon>
        <taxon>Tracheophyta</taxon>
        <taxon>Spermatophyta</taxon>
        <taxon>Magnoliopsida</taxon>
        <taxon>eudicotyledons</taxon>
        <taxon>Gunneridae</taxon>
        <taxon>Pentapetalae</taxon>
        <taxon>rosids</taxon>
        <taxon>fabids</taxon>
        <taxon>Fabales</taxon>
        <taxon>Fabaceae</taxon>
        <taxon>Papilionoideae</taxon>
        <taxon>50 kb inversion clade</taxon>
        <taxon>NPAAA clade</taxon>
        <taxon>indigoferoid/millettioid clade</taxon>
        <taxon>Phaseoleae</taxon>
        <taxon>Psophocarpus</taxon>
    </lineage>
</organism>
<keyword evidence="3" id="KW-1185">Reference proteome</keyword>
<evidence type="ECO:0000313" key="2">
    <source>
        <dbReference type="EMBL" id="KAK7412247.1"/>
    </source>
</evidence>
<evidence type="ECO:0000313" key="3">
    <source>
        <dbReference type="Proteomes" id="UP001386955"/>
    </source>
</evidence>
<accession>A0AAN9XWY0</accession>
<dbReference type="EMBL" id="JAYMYS010000001">
    <property type="protein sequence ID" value="KAK7412247.1"/>
    <property type="molecule type" value="Genomic_DNA"/>
</dbReference>
<gene>
    <name evidence="2" type="ORF">VNO78_03698</name>
</gene>
<comment type="caution">
    <text evidence="2">The sequence shown here is derived from an EMBL/GenBank/DDBJ whole genome shotgun (WGS) entry which is preliminary data.</text>
</comment>